<proteinExistence type="predicted"/>
<organism evidence="4 7">
    <name type="scientific">Neodiprion lecontei</name>
    <name type="common">Redheaded pine sawfly</name>
    <dbReference type="NCBI Taxonomy" id="441921"/>
    <lineage>
        <taxon>Eukaryota</taxon>
        <taxon>Metazoa</taxon>
        <taxon>Ecdysozoa</taxon>
        <taxon>Arthropoda</taxon>
        <taxon>Hexapoda</taxon>
        <taxon>Insecta</taxon>
        <taxon>Pterygota</taxon>
        <taxon>Neoptera</taxon>
        <taxon>Endopterygota</taxon>
        <taxon>Hymenoptera</taxon>
        <taxon>Tenthredinoidea</taxon>
        <taxon>Diprionidae</taxon>
        <taxon>Diprioninae</taxon>
        <taxon>Neodiprion</taxon>
    </lineage>
</organism>
<dbReference type="RefSeq" id="XP_046588645.1">
    <property type="nucleotide sequence ID" value="XM_046732689.1"/>
</dbReference>
<evidence type="ECO:0000313" key="5">
    <source>
        <dbReference type="RefSeq" id="XP_046588507.1"/>
    </source>
</evidence>
<evidence type="ECO:0000313" key="7">
    <source>
        <dbReference type="RefSeq" id="XP_046588645.1"/>
    </source>
</evidence>
<dbReference type="RefSeq" id="XP_046588507.1">
    <property type="nucleotide sequence ID" value="XM_046732551.1"/>
</dbReference>
<evidence type="ECO:0000256" key="1">
    <source>
        <dbReference type="ARBA" id="ARBA00022679"/>
    </source>
</evidence>
<dbReference type="PANTHER" id="PTHR46116">
    <property type="entry name" value="(E3-INDEPENDENT) E2 UBIQUITIN-CONJUGATING ENZYME"/>
    <property type="match status" value="1"/>
</dbReference>
<feature type="compositionally biased region" description="Acidic residues" evidence="3">
    <location>
        <begin position="117"/>
        <end position="134"/>
    </location>
</feature>
<dbReference type="PANTHER" id="PTHR46116:SF39">
    <property type="entry name" value="BACULOVIRAL IAP REPEAT-CONTAINING PROTEIN 6"/>
    <property type="match status" value="1"/>
</dbReference>
<dbReference type="Proteomes" id="UP000829291">
    <property type="component" value="Chromosome 1"/>
</dbReference>
<dbReference type="SUPFAM" id="SSF54495">
    <property type="entry name" value="UBC-like"/>
    <property type="match status" value="2"/>
</dbReference>
<protein>
    <submittedName>
        <fullName evidence="5 6">Uncharacterized protein LOC107219228</fullName>
    </submittedName>
</protein>
<dbReference type="CDD" id="cd23802">
    <property type="entry name" value="UBCc_UBE2Q"/>
    <property type="match status" value="1"/>
</dbReference>
<evidence type="ECO:0000256" key="2">
    <source>
        <dbReference type="ARBA" id="ARBA00022786"/>
    </source>
</evidence>
<reference evidence="5 6" key="1">
    <citation type="submission" date="2025-05" db="UniProtKB">
        <authorList>
            <consortium name="RefSeq"/>
        </authorList>
    </citation>
    <scope>IDENTIFICATION</scope>
    <source>
        <tissue evidence="5 6">Thorax and Abdomen</tissue>
    </source>
</reference>
<accession>A0ABM3FKV8</accession>
<dbReference type="Gene3D" id="3.10.110.10">
    <property type="entry name" value="Ubiquitin Conjugating Enzyme"/>
    <property type="match status" value="2"/>
</dbReference>
<sequence>MDKDCFPEHEALMSDFKMWQKNNPGKFSCEGKSVTEDGRLVLDLSIHDTKFRLLCPAGYPKHEDSFYMETECMDFWCIALNEFIIDFPEKLTIGAILAKAFLYYTPSSENCRHDSSDLESDNEDDIDLSSSEDSDSSEITQWKCIISKKKREWRAKEGELRLKYNRPKISDMFDGVSMEHPQQVFSNSAASAILINDLINVMSSEVSSGIVVDPIDNNICRWSVFLKNFRPKSKISQDLKVVKQLYGYDHIQLELGFAMDLYPSHPPLLRFVKPKLKSVFEQEDFVKLANWNPARNMASVLMEIKDYIDNNGTVDIHNRHNGIRVGVLKKILLELNEALTSEPTYELNTSICTTDIQSAVPISPEFRPSPLFDILKTNNNEIELILIRFLNCFRNECDNLSLNCVTPDCSTTHSYFTFNLTSNGNLFDEQNHEESANCKPSCYSSLIFKTINRLMENETIATQSCSSKYGTADIRSSDRNHCNIITNPSFELGSHSQCAPGLQNKRYSIKNIPIGKFISSASSSSTNSKNNDSVIKRRNEPAINQMDNDIVSTFNTNIKTPKELSVTVSNDSMLILNSNFYCVVQILEESVLLPFIKSKLSADTFFEIWRSMPLYSRIIDILIELASYPDLIDLLTTTDAQDKSVADLMKIQEENATLILDILTDIQGNHSIAQGDLKKIQLATNIIAVSKSIKSSLSNRCNRVKTEKEFSISNELILNTDSHSHQVKNLDLTYKDSLKTLQFCNCNIDLETHTFKNDYIADIGSPRNYFRVAQEFAVLSKTLPLELNSAIFVRIDSSKCFLMRALVTGSEDTCCSGCCFSFDIYLKKDYPNSRLEISCTTFPDGETCNLACCEVLDTLGKDISTQDADIWTNSSTILQVLTFIQTKYLPLRLSGEYLKYRSGKESGISKEVLITNNIQFGMIDQMRKPTPGFEDVIATHFHLKRDQILSELEQYEFLRNSEIFDSLKKEFYRLTCSQGNVVP</sequence>
<gene>
    <name evidence="5 6 7" type="primary">LOC107219228</name>
</gene>
<feature type="region of interest" description="Disordered" evidence="3">
    <location>
        <begin position="109"/>
        <end position="134"/>
    </location>
</feature>
<evidence type="ECO:0000313" key="4">
    <source>
        <dbReference type="Proteomes" id="UP000829291"/>
    </source>
</evidence>
<dbReference type="RefSeq" id="XP_046588576.1">
    <property type="nucleotide sequence ID" value="XM_046732620.1"/>
</dbReference>
<keyword evidence="2" id="KW-0833">Ubl conjugation pathway</keyword>
<keyword evidence="4" id="KW-1185">Reference proteome</keyword>
<name>A0ABM3FKV8_NEOLC</name>
<dbReference type="GeneID" id="107219228"/>
<evidence type="ECO:0000313" key="6">
    <source>
        <dbReference type="RefSeq" id="XP_046588576.1"/>
    </source>
</evidence>
<keyword evidence="1" id="KW-0808">Transferase</keyword>
<dbReference type="InterPro" id="IPR016135">
    <property type="entry name" value="UBQ-conjugating_enzyme/RWD"/>
</dbReference>
<evidence type="ECO:0000256" key="3">
    <source>
        <dbReference type="SAM" id="MobiDB-lite"/>
    </source>
</evidence>